<keyword evidence="11" id="KW-1185">Reference proteome</keyword>
<dbReference type="PRINTS" id="PR00502">
    <property type="entry name" value="NUDIXFAMILY"/>
</dbReference>
<comment type="similarity">
    <text evidence="7">Belongs to the Nudix hydrolase family.</text>
</comment>
<dbReference type="PANTHER" id="PTHR12992">
    <property type="entry name" value="NUDIX HYDROLASE"/>
    <property type="match status" value="1"/>
</dbReference>
<feature type="region of interest" description="Disordered" evidence="8">
    <location>
        <begin position="20"/>
        <end position="48"/>
    </location>
</feature>
<evidence type="ECO:0000313" key="11">
    <source>
        <dbReference type="Proteomes" id="UP000673975"/>
    </source>
</evidence>
<dbReference type="GO" id="GO:0046872">
    <property type="term" value="F:metal ion binding"/>
    <property type="evidence" value="ECO:0007669"/>
    <property type="project" value="UniProtKB-KW"/>
</dbReference>
<comment type="cofactor">
    <cofactor evidence="2">
        <name>Mg(2+)</name>
        <dbReference type="ChEBI" id="CHEBI:18420"/>
    </cofactor>
</comment>
<evidence type="ECO:0000313" key="10">
    <source>
        <dbReference type="EMBL" id="MBP3192127.1"/>
    </source>
</evidence>
<evidence type="ECO:0000256" key="4">
    <source>
        <dbReference type="ARBA" id="ARBA00022801"/>
    </source>
</evidence>
<comment type="cofactor">
    <cofactor evidence="1">
        <name>Mn(2+)</name>
        <dbReference type="ChEBI" id="CHEBI:29035"/>
    </cofactor>
</comment>
<sequence length="221" mass="24783">MESSKQPDTFQDFCRRVISRRLPGEKAQRRMAPVPDNRPAVSDPGDAEPTRSAVLALLSMQSPPAILYTLRNESLNNHGGQISFPGGRLEPGESTDQAAIREAAEEVGIYARQYSLSGCLSPLYVPPSDFIIHPWLAFCPDRPHITLQRSEVSEAFWVPIDDLADPAKIKKQADTFRGRKLTFPYWDVHTVPLWGATAMITSEIIAIYKEFREATNRDRST</sequence>
<evidence type="ECO:0000256" key="8">
    <source>
        <dbReference type="SAM" id="MobiDB-lite"/>
    </source>
</evidence>
<dbReference type="GO" id="GO:0010945">
    <property type="term" value="F:coenzyme A diphosphatase activity"/>
    <property type="evidence" value="ECO:0007669"/>
    <property type="project" value="InterPro"/>
</dbReference>
<keyword evidence="4 7" id="KW-0378">Hydrolase</keyword>
<dbReference type="InterPro" id="IPR000086">
    <property type="entry name" value="NUDIX_hydrolase_dom"/>
</dbReference>
<dbReference type="PANTHER" id="PTHR12992:SF11">
    <property type="entry name" value="MITOCHONDRIAL COENZYME A DIPHOSPHATASE NUDT8"/>
    <property type="match status" value="1"/>
</dbReference>
<dbReference type="Gene3D" id="3.90.79.10">
    <property type="entry name" value="Nucleoside Triphosphate Pyrophosphohydrolase"/>
    <property type="match status" value="1"/>
</dbReference>
<dbReference type="PROSITE" id="PS00893">
    <property type="entry name" value="NUDIX_BOX"/>
    <property type="match status" value="1"/>
</dbReference>
<gene>
    <name evidence="10" type="ORF">NATSA_05575</name>
</gene>
<dbReference type="InterPro" id="IPR020084">
    <property type="entry name" value="NUDIX_hydrolase_CS"/>
</dbReference>
<reference evidence="10" key="1">
    <citation type="submission" date="2021-02" db="EMBL/GenBank/DDBJ databases">
        <title>Natronogracilivirga saccharolytica gen. nov. sp. nov. a new anaerobic, haloalkiliphilic carbohydrate-fermenting bacterium from soda lake and proposing of Cyclonatronumiaceae fam. nov. in the phylum Balneolaeota.</title>
        <authorList>
            <person name="Zhilina T.N."/>
            <person name="Sorokin D.Y."/>
            <person name="Zavarzina D.G."/>
            <person name="Toshchakov S.V."/>
            <person name="Kublanov I.V."/>
        </authorList>
    </citation>
    <scope>NUCLEOTIDE SEQUENCE</scope>
    <source>
        <strain evidence="10">Z-1702</strain>
    </source>
</reference>
<keyword evidence="6" id="KW-0464">Manganese</keyword>
<dbReference type="CDD" id="cd03426">
    <property type="entry name" value="NUDIX_CoAse_Nudt7"/>
    <property type="match status" value="1"/>
</dbReference>
<keyword evidence="3" id="KW-0479">Metal-binding</keyword>
<dbReference type="SUPFAM" id="SSF55811">
    <property type="entry name" value="Nudix"/>
    <property type="match status" value="1"/>
</dbReference>
<evidence type="ECO:0000256" key="6">
    <source>
        <dbReference type="ARBA" id="ARBA00023211"/>
    </source>
</evidence>
<organism evidence="10 11">
    <name type="scientific">Natronogracilivirga saccharolytica</name>
    <dbReference type="NCBI Taxonomy" id="2812953"/>
    <lineage>
        <taxon>Bacteria</taxon>
        <taxon>Pseudomonadati</taxon>
        <taxon>Balneolota</taxon>
        <taxon>Balneolia</taxon>
        <taxon>Balneolales</taxon>
        <taxon>Cyclonatronaceae</taxon>
        <taxon>Natronogracilivirga</taxon>
    </lineage>
</organism>
<accession>A0A8J7RIZ4</accession>
<evidence type="ECO:0000256" key="3">
    <source>
        <dbReference type="ARBA" id="ARBA00022723"/>
    </source>
</evidence>
<dbReference type="AlphaFoldDB" id="A0A8J7RIZ4"/>
<evidence type="ECO:0000256" key="1">
    <source>
        <dbReference type="ARBA" id="ARBA00001936"/>
    </source>
</evidence>
<evidence type="ECO:0000256" key="5">
    <source>
        <dbReference type="ARBA" id="ARBA00022842"/>
    </source>
</evidence>
<dbReference type="InterPro" id="IPR045121">
    <property type="entry name" value="CoAse"/>
</dbReference>
<name>A0A8J7RIZ4_9BACT</name>
<evidence type="ECO:0000256" key="7">
    <source>
        <dbReference type="RuleBase" id="RU003476"/>
    </source>
</evidence>
<dbReference type="EMBL" id="JAFIDN010000003">
    <property type="protein sequence ID" value="MBP3192127.1"/>
    <property type="molecule type" value="Genomic_DNA"/>
</dbReference>
<dbReference type="InterPro" id="IPR015797">
    <property type="entry name" value="NUDIX_hydrolase-like_dom_sf"/>
</dbReference>
<proteinExistence type="inferred from homology"/>
<dbReference type="PROSITE" id="PS51462">
    <property type="entry name" value="NUDIX"/>
    <property type="match status" value="1"/>
</dbReference>
<evidence type="ECO:0000259" key="9">
    <source>
        <dbReference type="PROSITE" id="PS51462"/>
    </source>
</evidence>
<keyword evidence="5" id="KW-0460">Magnesium</keyword>
<dbReference type="Proteomes" id="UP000673975">
    <property type="component" value="Unassembled WGS sequence"/>
</dbReference>
<dbReference type="RefSeq" id="WP_210511022.1">
    <property type="nucleotide sequence ID" value="NZ_JAFIDN010000003.1"/>
</dbReference>
<evidence type="ECO:0000256" key="2">
    <source>
        <dbReference type="ARBA" id="ARBA00001946"/>
    </source>
</evidence>
<feature type="domain" description="Nudix hydrolase" evidence="9">
    <location>
        <begin position="49"/>
        <end position="180"/>
    </location>
</feature>
<comment type="caution">
    <text evidence="10">The sequence shown here is derived from an EMBL/GenBank/DDBJ whole genome shotgun (WGS) entry which is preliminary data.</text>
</comment>
<dbReference type="InterPro" id="IPR020476">
    <property type="entry name" value="Nudix_hydrolase"/>
</dbReference>
<protein>
    <submittedName>
        <fullName evidence="10">CoA pyrophosphatase</fullName>
    </submittedName>
</protein>
<dbReference type="Pfam" id="PF00293">
    <property type="entry name" value="NUDIX"/>
    <property type="match status" value="1"/>
</dbReference>